<protein>
    <submittedName>
        <fullName evidence="1">Uncharacterized protein</fullName>
    </submittedName>
</protein>
<sequence>MMPFSSIVITPSTILSRIALRRVWLSRNFSSAILRSVMSCQTPAMCVMLPSASLIKRSVSPNHL</sequence>
<comment type="caution">
    <text evidence="1">The sequence shown here is derived from an EMBL/GenBank/DDBJ whole genome shotgun (WGS) entry which is preliminary data.</text>
</comment>
<keyword evidence="2" id="KW-1185">Reference proteome</keyword>
<dbReference type="Proteomes" id="UP000076962">
    <property type="component" value="Unassembled WGS sequence"/>
</dbReference>
<organism evidence="1 2">
    <name type="scientific">Candidatus Thiomargarita nelsonii</name>
    <dbReference type="NCBI Taxonomy" id="1003181"/>
    <lineage>
        <taxon>Bacteria</taxon>
        <taxon>Pseudomonadati</taxon>
        <taxon>Pseudomonadota</taxon>
        <taxon>Gammaproteobacteria</taxon>
        <taxon>Thiotrichales</taxon>
        <taxon>Thiotrichaceae</taxon>
        <taxon>Thiomargarita</taxon>
    </lineage>
</organism>
<evidence type="ECO:0000313" key="2">
    <source>
        <dbReference type="Proteomes" id="UP000076962"/>
    </source>
</evidence>
<accession>A0A176S076</accession>
<reference evidence="1 2" key="1">
    <citation type="submission" date="2016-05" db="EMBL/GenBank/DDBJ databases">
        <title>Single-cell genome of chain-forming Candidatus Thiomargarita nelsonii and comparison to other large sulfur-oxidizing bacteria.</title>
        <authorList>
            <person name="Winkel M."/>
            <person name="Salman V."/>
            <person name="Woyke T."/>
            <person name="Schulz-Vogt H."/>
            <person name="Richter M."/>
            <person name="Flood B."/>
            <person name="Bailey J."/>
            <person name="Amann R."/>
            <person name="Mussmann M."/>
        </authorList>
    </citation>
    <scope>NUCLEOTIDE SEQUENCE [LARGE SCALE GENOMIC DNA]</scope>
    <source>
        <strain evidence="1 2">THI036</strain>
    </source>
</reference>
<evidence type="ECO:0000313" key="1">
    <source>
        <dbReference type="EMBL" id="OAD21461.1"/>
    </source>
</evidence>
<dbReference type="EMBL" id="LUTY01001614">
    <property type="protein sequence ID" value="OAD21461.1"/>
    <property type="molecule type" value="Genomic_DNA"/>
</dbReference>
<proteinExistence type="predicted"/>
<gene>
    <name evidence="1" type="ORF">THIOM_002768</name>
</gene>
<name>A0A176S076_9GAMM</name>
<dbReference type="AlphaFoldDB" id="A0A176S076"/>